<dbReference type="PANTHER" id="PTHR30231:SF37">
    <property type="entry name" value="EXODEOXYRIBONUCLEASE 10"/>
    <property type="match status" value="1"/>
</dbReference>
<evidence type="ECO:0000313" key="4">
    <source>
        <dbReference type="EMBL" id="MFC3107078.1"/>
    </source>
</evidence>
<comment type="caution">
    <text evidence="4">The sequence shown here is derived from an EMBL/GenBank/DDBJ whole genome shotgun (WGS) entry which is preliminary data.</text>
</comment>
<proteinExistence type="predicted"/>
<dbReference type="InterPro" id="IPR006054">
    <property type="entry name" value="DnaQ"/>
</dbReference>
<dbReference type="PANTHER" id="PTHR30231">
    <property type="entry name" value="DNA POLYMERASE III SUBUNIT EPSILON"/>
    <property type="match status" value="1"/>
</dbReference>
<comment type="catalytic activity">
    <reaction evidence="2">
        <text>DNA(n) + a 2'-deoxyribonucleoside 5'-triphosphate = DNA(n+1) + diphosphate</text>
        <dbReference type="Rhea" id="RHEA:22508"/>
        <dbReference type="Rhea" id="RHEA-COMP:17339"/>
        <dbReference type="Rhea" id="RHEA-COMP:17340"/>
        <dbReference type="ChEBI" id="CHEBI:33019"/>
        <dbReference type="ChEBI" id="CHEBI:61560"/>
        <dbReference type="ChEBI" id="CHEBI:173112"/>
        <dbReference type="EC" id="2.7.7.7"/>
    </reaction>
</comment>
<evidence type="ECO:0000313" key="5">
    <source>
        <dbReference type="Proteomes" id="UP001595530"/>
    </source>
</evidence>
<dbReference type="CDD" id="cd06127">
    <property type="entry name" value="DEDDh"/>
    <property type="match status" value="1"/>
</dbReference>
<dbReference type="Gene3D" id="3.30.420.10">
    <property type="entry name" value="Ribonuclease H-like superfamily/Ribonuclease H"/>
    <property type="match status" value="1"/>
</dbReference>
<evidence type="ECO:0000259" key="3">
    <source>
        <dbReference type="SMART" id="SM00479"/>
    </source>
</evidence>
<feature type="domain" description="Exonuclease" evidence="3">
    <location>
        <begin position="20"/>
        <end position="184"/>
    </location>
</feature>
<dbReference type="SMART" id="SM00479">
    <property type="entry name" value="EXOIII"/>
    <property type="match status" value="1"/>
</dbReference>
<keyword evidence="5" id="KW-1185">Reference proteome</keyword>
<dbReference type="Pfam" id="PF00929">
    <property type="entry name" value="RNase_T"/>
    <property type="match status" value="1"/>
</dbReference>
<dbReference type="SUPFAM" id="SSF53098">
    <property type="entry name" value="Ribonuclease H-like"/>
    <property type="match status" value="1"/>
</dbReference>
<evidence type="ECO:0000256" key="1">
    <source>
        <dbReference type="ARBA" id="ARBA00012417"/>
    </source>
</evidence>
<dbReference type="InterPro" id="IPR013520">
    <property type="entry name" value="Ribonucl_H"/>
</dbReference>
<organism evidence="4 5">
    <name type="scientific">Undibacterium arcticum</name>
    <dbReference type="NCBI Taxonomy" id="1762892"/>
    <lineage>
        <taxon>Bacteria</taxon>
        <taxon>Pseudomonadati</taxon>
        <taxon>Pseudomonadota</taxon>
        <taxon>Betaproteobacteria</taxon>
        <taxon>Burkholderiales</taxon>
        <taxon>Oxalobacteraceae</taxon>
        <taxon>Undibacterium</taxon>
    </lineage>
</organism>
<dbReference type="Proteomes" id="UP001595530">
    <property type="component" value="Unassembled WGS sequence"/>
</dbReference>
<sequence>MKNQVQIGSTPDGLMLHQRKLIFVDLETTGANQLTDRITEIGIVCVEQGIVERWSTLVNPEMPIPPFIEQLTGISNDMVRDAPLLATLAPALAARLEGGLFIAHNARFDSGFLNSGLAGAGLRLHNDILCTVKLSRKLYPQHAKHSLDSLIIRHELQPQARHRALADADLLWQFWQIIQSEIAPETFTAALAKVLRPHRAP</sequence>
<gene>
    <name evidence="4" type="ORF">ACFOFO_03725</name>
</gene>
<dbReference type="EMBL" id="JBHRTP010000008">
    <property type="protein sequence ID" value="MFC3107078.1"/>
    <property type="molecule type" value="Genomic_DNA"/>
</dbReference>
<reference evidence="5" key="1">
    <citation type="journal article" date="2019" name="Int. J. Syst. Evol. Microbiol.">
        <title>The Global Catalogue of Microorganisms (GCM) 10K type strain sequencing project: providing services to taxonomists for standard genome sequencing and annotation.</title>
        <authorList>
            <consortium name="The Broad Institute Genomics Platform"/>
            <consortium name="The Broad Institute Genome Sequencing Center for Infectious Disease"/>
            <person name="Wu L."/>
            <person name="Ma J."/>
        </authorList>
    </citation>
    <scope>NUCLEOTIDE SEQUENCE [LARGE SCALE GENOMIC DNA]</scope>
    <source>
        <strain evidence="5">KCTC 42986</strain>
    </source>
</reference>
<dbReference type="RefSeq" id="WP_390330880.1">
    <property type="nucleotide sequence ID" value="NZ_JBHRTP010000008.1"/>
</dbReference>
<dbReference type="EC" id="2.7.7.7" evidence="1"/>
<dbReference type="NCBIfam" id="TIGR00573">
    <property type="entry name" value="dnaq"/>
    <property type="match status" value="1"/>
</dbReference>
<name>A0ABV7EWE2_9BURK</name>
<protein>
    <recommendedName>
        <fullName evidence="1">DNA-directed DNA polymerase</fullName>
        <ecNumber evidence="1">2.7.7.7</ecNumber>
    </recommendedName>
</protein>
<dbReference type="InterPro" id="IPR012337">
    <property type="entry name" value="RNaseH-like_sf"/>
</dbReference>
<evidence type="ECO:0000256" key="2">
    <source>
        <dbReference type="ARBA" id="ARBA00049244"/>
    </source>
</evidence>
<accession>A0ABV7EWE2</accession>
<dbReference type="InterPro" id="IPR036397">
    <property type="entry name" value="RNaseH_sf"/>
</dbReference>